<gene>
    <name evidence="3" type="ORF">CONCODRAFT_30644</name>
</gene>
<evidence type="ECO:0000313" key="3">
    <source>
        <dbReference type="EMBL" id="KXN67973.1"/>
    </source>
</evidence>
<dbReference type="OMA" id="MENTIQP"/>
<organism evidence="3 4">
    <name type="scientific">Conidiobolus coronatus (strain ATCC 28846 / CBS 209.66 / NRRL 28638)</name>
    <name type="common">Delacroixia coronata</name>
    <dbReference type="NCBI Taxonomy" id="796925"/>
    <lineage>
        <taxon>Eukaryota</taxon>
        <taxon>Fungi</taxon>
        <taxon>Fungi incertae sedis</taxon>
        <taxon>Zoopagomycota</taxon>
        <taxon>Entomophthoromycotina</taxon>
        <taxon>Entomophthoromycetes</taxon>
        <taxon>Entomophthorales</taxon>
        <taxon>Ancylistaceae</taxon>
        <taxon>Conidiobolus</taxon>
    </lineage>
</organism>
<dbReference type="STRING" id="796925.A0A137NYR5"/>
<sequence length="368" mass="42484">EFVWDQCMPDQMYVFNEDQVPHILSTVVANMKPMYTKDQKLAPANVIFLCARFAHYYSTPDLLDSLLNGYIQELTTRLRKYSDDPMLITFWMANTTQLLYYIKKDTSLVTGTVEHQLALSELVHEIYQLFVKGAQNKLHLELNQAILNCETIPGLNDESKFGLKKTSFLFGLVGGDDDDTEEPSNDSGGSSLSLRRTLSLRRKPKTPHAGINGKTKPSPSTITNILGNTLFVLQTYEVHPMLVHHILNQLIYFISCHLFNQILKHKKYCCRSRAMQIRMNITNIEDWIRNHGSSPLVHHLNHHFKPLIQLLQLLQIFSSHTSSQEFIDTLKSLEELNPLQIKRASENYRYETDEPRVPDEVYDYIKVI</sequence>
<dbReference type="InterPro" id="IPR002710">
    <property type="entry name" value="Dilute_dom"/>
</dbReference>
<dbReference type="PANTHER" id="PTHR16027">
    <property type="entry name" value="DILUTE DOMAIN-CONTAINING PROTEIN YPR089W"/>
    <property type="match status" value="1"/>
</dbReference>
<evidence type="ECO:0000259" key="2">
    <source>
        <dbReference type="PROSITE" id="PS51126"/>
    </source>
</evidence>
<accession>A0A137NYR5</accession>
<dbReference type="Proteomes" id="UP000070444">
    <property type="component" value="Unassembled WGS sequence"/>
</dbReference>
<dbReference type="InterPro" id="IPR052072">
    <property type="entry name" value="Vascular_dev_regulator"/>
</dbReference>
<dbReference type="OrthoDB" id="426293at2759"/>
<dbReference type="Pfam" id="PF01843">
    <property type="entry name" value="DIL"/>
    <property type="match status" value="1"/>
</dbReference>
<feature type="domain" description="Dilute" evidence="2">
    <location>
        <begin position="68"/>
        <end position="368"/>
    </location>
</feature>
<evidence type="ECO:0000256" key="1">
    <source>
        <dbReference type="SAM" id="MobiDB-lite"/>
    </source>
</evidence>
<dbReference type="GO" id="GO:0051020">
    <property type="term" value="F:GTPase binding"/>
    <property type="evidence" value="ECO:0007669"/>
    <property type="project" value="TreeGrafter"/>
</dbReference>
<dbReference type="AlphaFoldDB" id="A0A137NYR5"/>
<dbReference type="PANTHER" id="PTHR16027:SF6">
    <property type="entry name" value="DILUTE DOMAIN-CONTAINING PROTEIN"/>
    <property type="match status" value="1"/>
</dbReference>
<keyword evidence="4" id="KW-1185">Reference proteome</keyword>
<feature type="non-terminal residue" evidence="3">
    <location>
        <position position="1"/>
    </location>
</feature>
<protein>
    <submittedName>
        <fullName evidence="3">DIL-domain-containing protein</fullName>
    </submittedName>
</protein>
<name>A0A137NYR5_CONC2</name>
<dbReference type="PROSITE" id="PS51126">
    <property type="entry name" value="DILUTE"/>
    <property type="match status" value="1"/>
</dbReference>
<reference evidence="3 4" key="1">
    <citation type="journal article" date="2015" name="Genome Biol. Evol.">
        <title>Phylogenomic analyses indicate that early fungi evolved digesting cell walls of algal ancestors of land plants.</title>
        <authorList>
            <person name="Chang Y."/>
            <person name="Wang S."/>
            <person name="Sekimoto S."/>
            <person name="Aerts A.L."/>
            <person name="Choi C."/>
            <person name="Clum A."/>
            <person name="LaButti K.M."/>
            <person name="Lindquist E.A."/>
            <person name="Yee Ngan C."/>
            <person name="Ohm R.A."/>
            <person name="Salamov A.A."/>
            <person name="Grigoriev I.V."/>
            <person name="Spatafora J.W."/>
            <person name="Berbee M.L."/>
        </authorList>
    </citation>
    <scope>NUCLEOTIDE SEQUENCE [LARGE SCALE GENOMIC DNA]</scope>
    <source>
        <strain evidence="3 4">NRRL 28638</strain>
    </source>
</reference>
<feature type="region of interest" description="Disordered" evidence="1">
    <location>
        <begin position="176"/>
        <end position="197"/>
    </location>
</feature>
<feature type="non-terminal residue" evidence="3">
    <location>
        <position position="368"/>
    </location>
</feature>
<dbReference type="EMBL" id="KQ964602">
    <property type="protein sequence ID" value="KXN67973.1"/>
    <property type="molecule type" value="Genomic_DNA"/>
</dbReference>
<evidence type="ECO:0000313" key="4">
    <source>
        <dbReference type="Proteomes" id="UP000070444"/>
    </source>
</evidence>
<proteinExistence type="predicted"/>
<dbReference type="SMART" id="SM01132">
    <property type="entry name" value="DIL"/>
    <property type="match status" value="1"/>
</dbReference>